<gene>
    <name evidence="2" type="ORF">M011DRAFT_37978</name>
</gene>
<feature type="region of interest" description="Disordered" evidence="1">
    <location>
        <begin position="1"/>
        <end position="33"/>
    </location>
</feature>
<protein>
    <submittedName>
        <fullName evidence="2">Uncharacterized protein</fullName>
    </submittedName>
</protein>
<keyword evidence="3" id="KW-1185">Reference proteome</keyword>
<evidence type="ECO:0000313" key="2">
    <source>
        <dbReference type="EMBL" id="KAF2747736.1"/>
    </source>
</evidence>
<name>A0A6A6VCX2_9PLEO</name>
<evidence type="ECO:0000313" key="3">
    <source>
        <dbReference type="Proteomes" id="UP000799440"/>
    </source>
</evidence>
<organism evidence="2 3">
    <name type="scientific">Sporormia fimetaria CBS 119925</name>
    <dbReference type="NCBI Taxonomy" id="1340428"/>
    <lineage>
        <taxon>Eukaryota</taxon>
        <taxon>Fungi</taxon>
        <taxon>Dikarya</taxon>
        <taxon>Ascomycota</taxon>
        <taxon>Pezizomycotina</taxon>
        <taxon>Dothideomycetes</taxon>
        <taxon>Pleosporomycetidae</taxon>
        <taxon>Pleosporales</taxon>
        <taxon>Sporormiaceae</taxon>
        <taxon>Sporormia</taxon>
    </lineage>
</organism>
<dbReference type="EMBL" id="MU006571">
    <property type="protein sequence ID" value="KAF2747736.1"/>
    <property type="molecule type" value="Genomic_DNA"/>
</dbReference>
<dbReference type="Proteomes" id="UP000799440">
    <property type="component" value="Unassembled WGS sequence"/>
</dbReference>
<feature type="compositionally biased region" description="Basic and acidic residues" evidence="1">
    <location>
        <begin position="17"/>
        <end position="33"/>
    </location>
</feature>
<evidence type="ECO:0000256" key="1">
    <source>
        <dbReference type="SAM" id="MobiDB-lite"/>
    </source>
</evidence>
<accession>A0A6A6VCX2</accession>
<proteinExistence type="predicted"/>
<reference evidence="2" key="1">
    <citation type="journal article" date="2020" name="Stud. Mycol.">
        <title>101 Dothideomycetes genomes: a test case for predicting lifestyles and emergence of pathogens.</title>
        <authorList>
            <person name="Haridas S."/>
            <person name="Albert R."/>
            <person name="Binder M."/>
            <person name="Bloem J."/>
            <person name="Labutti K."/>
            <person name="Salamov A."/>
            <person name="Andreopoulos B."/>
            <person name="Baker S."/>
            <person name="Barry K."/>
            <person name="Bills G."/>
            <person name="Bluhm B."/>
            <person name="Cannon C."/>
            <person name="Castanera R."/>
            <person name="Culley D."/>
            <person name="Daum C."/>
            <person name="Ezra D."/>
            <person name="Gonzalez J."/>
            <person name="Henrissat B."/>
            <person name="Kuo A."/>
            <person name="Liang C."/>
            <person name="Lipzen A."/>
            <person name="Lutzoni F."/>
            <person name="Magnuson J."/>
            <person name="Mondo S."/>
            <person name="Nolan M."/>
            <person name="Ohm R."/>
            <person name="Pangilinan J."/>
            <person name="Park H.-J."/>
            <person name="Ramirez L."/>
            <person name="Alfaro M."/>
            <person name="Sun H."/>
            <person name="Tritt A."/>
            <person name="Yoshinaga Y."/>
            <person name="Zwiers L.-H."/>
            <person name="Turgeon B."/>
            <person name="Goodwin S."/>
            <person name="Spatafora J."/>
            <person name="Crous P."/>
            <person name="Grigoriev I."/>
        </authorList>
    </citation>
    <scope>NUCLEOTIDE SEQUENCE</scope>
    <source>
        <strain evidence="2">CBS 119925</strain>
    </source>
</reference>
<sequence>MEEGGRALGTKRAMGKGKSELNSKEAEVKQPLEESSRLGHKCYFRAADNSEESRESALPLGATIAAEPLLLARPVLDGPPSRPFLSGRAPHSSRILCASPSDGFAAVSGSDGRLSTDCTV</sequence>
<dbReference type="AlphaFoldDB" id="A0A6A6VCX2"/>